<keyword evidence="2" id="KW-1185">Reference proteome</keyword>
<organism evidence="1 2">
    <name type="scientific">Polyangium spumosum</name>
    <dbReference type="NCBI Taxonomy" id="889282"/>
    <lineage>
        <taxon>Bacteria</taxon>
        <taxon>Pseudomonadati</taxon>
        <taxon>Myxococcota</taxon>
        <taxon>Polyangia</taxon>
        <taxon>Polyangiales</taxon>
        <taxon>Polyangiaceae</taxon>
        <taxon>Polyangium</taxon>
    </lineage>
</organism>
<evidence type="ECO:0000313" key="2">
    <source>
        <dbReference type="Proteomes" id="UP000440224"/>
    </source>
</evidence>
<comment type="caution">
    <text evidence="1">The sequence shown here is derived from an EMBL/GenBank/DDBJ whole genome shotgun (WGS) entry which is preliminary data.</text>
</comment>
<dbReference type="EMBL" id="WJIE01000008">
    <property type="protein sequence ID" value="MRG95656.1"/>
    <property type="molecule type" value="Genomic_DNA"/>
</dbReference>
<dbReference type="RefSeq" id="WP_153822468.1">
    <property type="nucleotide sequence ID" value="NZ_WJIE01000008.1"/>
</dbReference>
<dbReference type="AlphaFoldDB" id="A0A6N7PXQ5"/>
<sequence length="114" mass="12635">MAERALVGNAAAFVLVVVALAELVIDAAPVAVAIAAAVEVTGEIAEARKRARWENECDARRTACLGSPLQSEWGDHWKSKRCNMCHNACRARKKWPDEIEIDKGVFVSRKYWPN</sequence>
<gene>
    <name evidence="1" type="ORF">GF068_27620</name>
</gene>
<accession>A0A6N7PXQ5</accession>
<evidence type="ECO:0000313" key="1">
    <source>
        <dbReference type="EMBL" id="MRG95656.1"/>
    </source>
</evidence>
<reference evidence="1 2" key="1">
    <citation type="submission" date="2019-10" db="EMBL/GenBank/DDBJ databases">
        <title>A soil myxobacterium in the family Polyangiaceae.</title>
        <authorList>
            <person name="Li Y."/>
            <person name="Wang J."/>
        </authorList>
    </citation>
    <scope>NUCLEOTIDE SEQUENCE [LARGE SCALE GENOMIC DNA]</scope>
    <source>
        <strain evidence="1 2">DSM 14734</strain>
    </source>
</reference>
<protein>
    <submittedName>
        <fullName evidence="1">Uncharacterized protein</fullName>
    </submittedName>
</protein>
<proteinExistence type="predicted"/>
<dbReference type="Proteomes" id="UP000440224">
    <property type="component" value="Unassembled WGS sequence"/>
</dbReference>
<dbReference type="OrthoDB" id="5540586at2"/>
<name>A0A6N7PXQ5_9BACT</name>